<keyword evidence="1" id="KW-1133">Transmembrane helix</keyword>
<evidence type="ECO:0000313" key="2">
    <source>
        <dbReference type="EMBL" id="TXN37202.1"/>
    </source>
</evidence>
<gene>
    <name evidence="2" type="ORF">FVB32_02635</name>
</gene>
<protein>
    <submittedName>
        <fullName evidence="2">Uncharacterized protein</fullName>
    </submittedName>
</protein>
<feature type="transmembrane region" description="Helical" evidence="1">
    <location>
        <begin position="7"/>
        <end position="28"/>
    </location>
</feature>
<evidence type="ECO:0000256" key="1">
    <source>
        <dbReference type="SAM" id="Phobius"/>
    </source>
</evidence>
<proteinExistence type="predicted"/>
<name>A0A5C8V660_9FLAO</name>
<comment type="caution">
    <text evidence="2">The sequence shown here is derived from an EMBL/GenBank/DDBJ whole genome shotgun (WGS) entry which is preliminary data.</text>
</comment>
<dbReference type="AlphaFoldDB" id="A0A5C8V660"/>
<organism evidence="2 3">
    <name type="scientific">Flagellimonas hymeniacidonis</name>
    <dbReference type="NCBI Taxonomy" id="2603628"/>
    <lineage>
        <taxon>Bacteria</taxon>
        <taxon>Pseudomonadati</taxon>
        <taxon>Bacteroidota</taxon>
        <taxon>Flavobacteriia</taxon>
        <taxon>Flavobacteriales</taxon>
        <taxon>Flavobacteriaceae</taxon>
        <taxon>Flagellimonas</taxon>
    </lineage>
</organism>
<accession>A0A5C8V660</accession>
<reference evidence="2 3" key="1">
    <citation type="submission" date="2019-08" db="EMBL/GenBank/DDBJ databases">
        <title>Professor.</title>
        <authorList>
            <person name="Park J.S."/>
        </authorList>
    </citation>
    <scope>NUCLEOTIDE SEQUENCE [LARGE SCALE GENOMIC DNA]</scope>
    <source>
        <strain evidence="2 3">176CP5-101</strain>
    </source>
</reference>
<keyword evidence="1" id="KW-0812">Transmembrane</keyword>
<sequence length="227" mass="25387">MARKKGVKSILIIIGFIIASSILLPMLLESDSAVVNLVLKKKGKVYVFSKMGTFLAQNSLKKNESPSVVSFMQVFEGDGTIYATPHSIGDFVNLLCGNYVIHEHKENNQDGYVTVGKTNCLSNGIKNQNGENIGEQIRINTLELENTNTGESFEISWEQNVKTYESRALKNCEDKSFMISTQVYEGKSVMSSKKLIMVDLGEIVKFYGNKANLELNEDEQLLHIEFD</sequence>
<keyword evidence="3" id="KW-1185">Reference proteome</keyword>
<dbReference type="RefSeq" id="WP_147741033.1">
    <property type="nucleotide sequence ID" value="NZ_VRUR01000001.1"/>
</dbReference>
<dbReference type="Proteomes" id="UP000321456">
    <property type="component" value="Unassembled WGS sequence"/>
</dbReference>
<dbReference type="EMBL" id="VRUR01000001">
    <property type="protein sequence ID" value="TXN37202.1"/>
    <property type="molecule type" value="Genomic_DNA"/>
</dbReference>
<keyword evidence="1" id="KW-0472">Membrane</keyword>
<evidence type="ECO:0000313" key="3">
    <source>
        <dbReference type="Proteomes" id="UP000321456"/>
    </source>
</evidence>